<keyword evidence="2" id="KW-0677">Repeat</keyword>
<keyword evidence="1 6" id="KW-0479">Metal-binding</keyword>
<evidence type="ECO:0008006" key="11">
    <source>
        <dbReference type="Google" id="ProtNLM"/>
    </source>
</evidence>
<dbReference type="STRING" id="35570.A0A1I8P941"/>
<dbReference type="CDD" id="cd10747">
    <property type="entry name" value="DnaJ_C"/>
    <property type="match status" value="1"/>
</dbReference>
<dbReference type="Pfam" id="PF00226">
    <property type="entry name" value="DnaJ"/>
    <property type="match status" value="1"/>
</dbReference>
<dbReference type="GO" id="GO:0051082">
    <property type="term" value="F:unfolded protein binding"/>
    <property type="evidence" value="ECO:0007669"/>
    <property type="project" value="InterPro"/>
</dbReference>
<evidence type="ECO:0000256" key="1">
    <source>
        <dbReference type="ARBA" id="ARBA00022723"/>
    </source>
</evidence>
<dbReference type="GO" id="GO:0043066">
    <property type="term" value="P:negative regulation of apoptotic process"/>
    <property type="evidence" value="ECO:0007669"/>
    <property type="project" value="TreeGrafter"/>
</dbReference>
<name>A0A1I8P941_STOCA</name>
<dbReference type="SMART" id="SM00271">
    <property type="entry name" value="DnaJ"/>
    <property type="match status" value="1"/>
</dbReference>
<keyword evidence="3 6" id="KW-0863">Zinc-finger</keyword>
<evidence type="ECO:0000259" key="7">
    <source>
        <dbReference type="PROSITE" id="PS50076"/>
    </source>
</evidence>
<dbReference type="GO" id="GO:0006457">
    <property type="term" value="P:protein folding"/>
    <property type="evidence" value="ECO:0007669"/>
    <property type="project" value="InterPro"/>
</dbReference>
<dbReference type="GO" id="GO:0008270">
    <property type="term" value="F:zinc ion binding"/>
    <property type="evidence" value="ECO:0007669"/>
    <property type="project" value="UniProtKB-KW"/>
</dbReference>
<dbReference type="GO" id="GO:0007005">
    <property type="term" value="P:mitochondrion organization"/>
    <property type="evidence" value="ECO:0007669"/>
    <property type="project" value="TreeGrafter"/>
</dbReference>
<reference evidence="9" key="1">
    <citation type="submission" date="2020-05" db="UniProtKB">
        <authorList>
            <consortium name="EnsemblMetazoa"/>
        </authorList>
    </citation>
    <scope>IDENTIFICATION</scope>
    <source>
        <strain evidence="9">USDA</strain>
    </source>
</reference>
<evidence type="ECO:0000256" key="2">
    <source>
        <dbReference type="ARBA" id="ARBA00022737"/>
    </source>
</evidence>
<dbReference type="GO" id="GO:0005739">
    <property type="term" value="C:mitochondrion"/>
    <property type="evidence" value="ECO:0007669"/>
    <property type="project" value="TreeGrafter"/>
</dbReference>
<dbReference type="PRINTS" id="PR00625">
    <property type="entry name" value="JDOMAIN"/>
</dbReference>
<evidence type="ECO:0000256" key="5">
    <source>
        <dbReference type="ARBA" id="ARBA00023186"/>
    </source>
</evidence>
<dbReference type="OrthoDB" id="21216at2759"/>
<dbReference type="SUPFAM" id="SSF46565">
    <property type="entry name" value="Chaperone J-domain"/>
    <property type="match status" value="1"/>
</dbReference>
<dbReference type="Proteomes" id="UP000095300">
    <property type="component" value="Unassembled WGS sequence"/>
</dbReference>
<dbReference type="GO" id="GO:0031072">
    <property type="term" value="F:heat shock protein binding"/>
    <property type="evidence" value="ECO:0007669"/>
    <property type="project" value="InterPro"/>
</dbReference>
<dbReference type="SUPFAM" id="SSF49493">
    <property type="entry name" value="HSP40/DnaJ peptide-binding domain"/>
    <property type="match status" value="1"/>
</dbReference>
<dbReference type="InterPro" id="IPR036869">
    <property type="entry name" value="J_dom_sf"/>
</dbReference>
<dbReference type="EnsemblMetazoa" id="SCAU005971-RA">
    <property type="protein sequence ID" value="SCAU005971-PA"/>
    <property type="gene ID" value="SCAU005971"/>
</dbReference>
<dbReference type="InterPro" id="IPR001305">
    <property type="entry name" value="HSP_DnaJ_Cys-rich_dom"/>
</dbReference>
<dbReference type="FunFam" id="2.60.260.20:FF:000005">
    <property type="entry name" value="Chaperone protein dnaJ 1, mitochondrial"/>
    <property type="match status" value="1"/>
</dbReference>
<evidence type="ECO:0000313" key="9">
    <source>
        <dbReference type="EnsemblMetazoa" id="SCAU005971-PA"/>
    </source>
</evidence>
<dbReference type="InterPro" id="IPR051938">
    <property type="entry name" value="Apopto_cytoskel_mod"/>
</dbReference>
<dbReference type="Gene3D" id="1.10.287.110">
    <property type="entry name" value="DnaJ domain"/>
    <property type="match status" value="1"/>
</dbReference>
<dbReference type="AlphaFoldDB" id="A0A1I8P941"/>
<gene>
    <name evidence="9" type="primary">106089844</name>
</gene>
<dbReference type="PROSITE" id="PS51188">
    <property type="entry name" value="ZF_CR"/>
    <property type="match status" value="1"/>
</dbReference>
<dbReference type="KEGG" id="scac:106089844"/>
<proteinExistence type="predicted"/>
<feature type="domain" description="CR-type" evidence="8">
    <location>
        <begin position="214"/>
        <end position="294"/>
    </location>
</feature>
<dbReference type="PANTHER" id="PTHR44145:SF3">
    <property type="entry name" value="DNAJ HOMOLOG SUBFAMILY A MEMBER 3, MITOCHONDRIAL"/>
    <property type="match status" value="1"/>
</dbReference>
<evidence type="ECO:0000259" key="8">
    <source>
        <dbReference type="PROSITE" id="PS51188"/>
    </source>
</evidence>
<dbReference type="Pfam" id="PF01556">
    <property type="entry name" value="DnaJ_C"/>
    <property type="match status" value="1"/>
</dbReference>
<dbReference type="InterPro" id="IPR001623">
    <property type="entry name" value="DnaJ_domain"/>
</dbReference>
<evidence type="ECO:0000256" key="3">
    <source>
        <dbReference type="ARBA" id="ARBA00022771"/>
    </source>
</evidence>
<evidence type="ECO:0000256" key="6">
    <source>
        <dbReference type="PROSITE-ProRule" id="PRU00546"/>
    </source>
</evidence>
<dbReference type="CDD" id="cd06257">
    <property type="entry name" value="DnaJ"/>
    <property type="match status" value="1"/>
</dbReference>
<feature type="zinc finger region" description="CR-type" evidence="6">
    <location>
        <begin position="214"/>
        <end position="294"/>
    </location>
</feature>
<organism evidence="9 10">
    <name type="scientific">Stomoxys calcitrans</name>
    <name type="common">Stable fly</name>
    <name type="synonym">Conops calcitrans</name>
    <dbReference type="NCBI Taxonomy" id="35570"/>
    <lineage>
        <taxon>Eukaryota</taxon>
        <taxon>Metazoa</taxon>
        <taxon>Ecdysozoa</taxon>
        <taxon>Arthropoda</taxon>
        <taxon>Hexapoda</taxon>
        <taxon>Insecta</taxon>
        <taxon>Pterygota</taxon>
        <taxon>Neoptera</taxon>
        <taxon>Endopterygota</taxon>
        <taxon>Diptera</taxon>
        <taxon>Brachycera</taxon>
        <taxon>Muscomorpha</taxon>
        <taxon>Muscoidea</taxon>
        <taxon>Muscidae</taxon>
        <taxon>Stomoxys</taxon>
    </lineage>
</organism>
<dbReference type="PANTHER" id="PTHR44145">
    <property type="entry name" value="DNAJ HOMOLOG SUBFAMILY A MEMBER 3, MITOCHONDRIAL"/>
    <property type="match status" value="1"/>
</dbReference>
<evidence type="ECO:0000256" key="4">
    <source>
        <dbReference type="ARBA" id="ARBA00022833"/>
    </source>
</evidence>
<evidence type="ECO:0000313" key="10">
    <source>
        <dbReference type="Proteomes" id="UP000095300"/>
    </source>
</evidence>
<dbReference type="Gene3D" id="2.60.260.20">
    <property type="entry name" value="Urease metallochaperone UreE, N-terminal domain"/>
    <property type="match status" value="2"/>
</dbReference>
<dbReference type="InterPro" id="IPR036410">
    <property type="entry name" value="HSP_DnaJ_Cys-rich_dom_sf"/>
</dbReference>
<keyword evidence="5" id="KW-0143">Chaperone</keyword>
<protein>
    <recommendedName>
        <fullName evidence="11">J domain-containing protein</fullName>
    </recommendedName>
</protein>
<dbReference type="VEuPathDB" id="VectorBase:SCAU005971"/>
<dbReference type="InterPro" id="IPR002939">
    <property type="entry name" value="DnaJ_C"/>
</dbReference>
<feature type="domain" description="J" evidence="7">
    <location>
        <begin position="73"/>
        <end position="140"/>
    </location>
</feature>
<keyword evidence="10" id="KW-1185">Reference proteome</keyword>
<sequence length="433" mass="49666">MKFFANTLQFIRLVQNFANCQKFQYATTAYQFKIKQTSYYPDRRLEMNRVNEQQKSELVAEEIKKHHHLPKDYYYRVLGLHKRATTQDIKTAYYALAKRFHPDSVNTSNNQHISKRFQEISNAYHILTDESKRLEYDQLGEVRDEKLFLEMVKKKNIGKEHKIVTSNALRGFDGLARPAAMEKQSEMSISNDDIRLMANVDQKLEITFLESVHGVKRIVDLKYLRKCPQCNGNSQRMAGRGSPEPCRKCNGNGQLKKKTATYTALTVCDQCHGKRYINRNQCDLCECRGFVQESNKITIHVPPCKSGDVIAVENPKTGQCFNYRVNVQESNYYQRIGNNVITEKYINLSEAILGGTVKVRGIYETLDLKIEPGTESHTKITIKGKGIRSRGDGVGDHIVLVKIRIPHQLTMKQRQLILAFAKTEGPTFDGTIS</sequence>
<dbReference type="InterPro" id="IPR008971">
    <property type="entry name" value="HSP40/DnaJ_pept-bd"/>
</dbReference>
<dbReference type="CDD" id="cd10719">
    <property type="entry name" value="DnaJ_zf"/>
    <property type="match status" value="1"/>
</dbReference>
<keyword evidence="4 6" id="KW-0862">Zinc</keyword>
<dbReference type="PROSITE" id="PS50076">
    <property type="entry name" value="DNAJ_2"/>
    <property type="match status" value="1"/>
</dbReference>
<accession>A0A1I8P941</accession>
<dbReference type="SUPFAM" id="SSF57938">
    <property type="entry name" value="DnaJ/Hsp40 cysteine-rich domain"/>
    <property type="match status" value="1"/>
</dbReference>
<dbReference type="Gene3D" id="2.10.230.10">
    <property type="entry name" value="Heat shock protein DnaJ, cysteine-rich domain"/>
    <property type="match status" value="1"/>
</dbReference>